<name>A4XD56_SALTO</name>
<reference evidence="2" key="1">
    <citation type="journal article" date="2007" name="Proc. Natl. Acad. Sci. U.S.A.">
        <title>Genome sequencing reveals complex secondary metabolome in the marine actinomycete Salinispora tropica.</title>
        <authorList>
            <person name="Udwary D.W."/>
            <person name="Zeigler L."/>
            <person name="Asolkar R.N."/>
            <person name="Singan V."/>
            <person name="Lapidus A."/>
            <person name="Fenical W."/>
            <person name="Jensen P.R."/>
            <person name="Moore B.S."/>
        </authorList>
    </citation>
    <scope>NUCLEOTIDE SEQUENCE [LARGE SCALE GENOMIC DNA]</scope>
    <source>
        <strain evidence="2">ATCC BAA-916 / DSM 44818 / CNB-440</strain>
    </source>
</reference>
<protein>
    <submittedName>
        <fullName evidence="1">Uncharacterized protein</fullName>
    </submittedName>
</protein>
<dbReference type="KEGG" id="stp:Strop_4435"/>
<gene>
    <name evidence="1" type="ordered locus">Strop_4435</name>
</gene>
<sequence length="82" mass="9141">MTGKWVGFGRDMGINAGPWGLVFQDSSTSMGTLNRYKTPPQDLPEWLAVGRPWVASRITMRIVDVLCPFHRAGEAFAVDFIL</sequence>
<keyword evidence="2" id="KW-1185">Reference proteome</keyword>
<dbReference type="AlphaFoldDB" id="A4XD56"/>
<proteinExistence type="predicted"/>
<evidence type="ECO:0000313" key="2">
    <source>
        <dbReference type="Proteomes" id="UP000000235"/>
    </source>
</evidence>
<evidence type="ECO:0000313" key="1">
    <source>
        <dbReference type="EMBL" id="ABP56863.1"/>
    </source>
</evidence>
<organism evidence="1 2">
    <name type="scientific">Salinispora tropica (strain ATCC BAA-916 / DSM 44818 / JCM 13857 / NBRC 105044 / CNB-440)</name>
    <dbReference type="NCBI Taxonomy" id="369723"/>
    <lineage>
        <taxon>Bacteria</taxon>
        <taxon>Bacillati</taxon>
        <taxon>Actinomycetota</taxon>
        <taxon>Actinomycetes</taxon>
        <taxon>Micromonosporales</taxon>
        <taxon>Micromonosporaceae</taxon>
        <taxon>Salinispora</taxon>
    </lineage>
</organism>
<accession>A4XD56</accession>
<dbReference type="Proteomes" id="UP000000235">
    <property type="component" value="Chromosome"/>
</dbReference>
<dbReference type="EMBL" id="CP000667">
    <property type="protein sequence ID" value="ABP56863.1"/>
    <property type="molecule type" value="Genomic_DNA"/>
</dbReference>
<dbReference type="HOGENOM" id="CLU_2556318_0_0_11"/>